<dbReference type="InterPro" id="IPR000594">
    <property type="entry name" value="ThiF_NAD_FAD-bd"/>
</dbReference>
<dbReference type="Proteomes" id="UP001303408">
    <property type="component" value="Chromosome"/>
</dbReference>
<dbReference type="GO" id="GO:0004792">
    <property type="term" value="F:thiosulfate-cyanide sulfurtransferase activity"/>
    <property type="evidence" value="ECO:0007669"/>
    <property type="project" value="TreeGrafter"/>
</dbReference>
<sequence>MADPFLRQRVLPGFGDEGQEALRGAHVAIVGMGGLGCPAAQYLATAGVGSLTLIDSDRVATSNLHRQILFGPEDVGRRKAEAAADALRRVAPWCATTIACERLTQDSGALLDAADLVVDGTDTWTSRRAVAAAARERSVPVVWGAVHGWYGQVTVFGGAVALHDVYPHDEVGELDRCEGQGVVGAVCGQIGTAMASRALAVLLGHDAGEGRLDHLDGRTGRWREIRVRSRARTHA</sequence>
<organism evidence="2">
    <name type="scientific">Demequina capsici</name>
    <dbReference type="NCBI Taxonomy" id="3075620"/>
    <lineage>
        <taxon>Bacteria</taxon>
        <taxon>Bacillati</taxon>
        <taxon>Actinomycetota</taxon>
        <taxon>Actinomycetes</taxon>
        <taxon>Micrococcales</taxon>
        <taxon>Demequinaceae</taxon>
        <taxon>Demequina</taxon>
    </lineage>
</organism>
<dbReference type="GO" id="GO:0008641">
    <property type="term" value="F:ubiquitin-like modifier activating enzyme activity"/>
    <property type="evidence" value="ECO:0007669"/>
    <property type="project" value="InterPro"/>
</dbReference>
<dbReference type="InterPro" id="IPR045886">
    <property type="entry name" value="ThiF/MoeB/HesA"/>
</dbReference>
<dbReference type="PANTHER" id="PTHR10953">
    <property type="entry name" value="UBIQUITIN-ACTIVATING ENZYME E1"/>
    <property type="match status" value="1"/>
</dbReference>
<dbReference type="EMBL" id="CP134880">
    <property type="protein sequence ID" value="WNM28328.1"/>
    <property type="molecule type" value="Genomic_DNA"/>
</dbReference>
<dbReference type="RefSeq" id="WP_313544724.1">
    <property type="nucleotide sequence ID" value="NZ_CP134880.1"/>
</dbReference>
<dbReference type="AlphaFoldDB" id="A0AA96FE42"/>
<feature type="domain" description="THIF-type NAD/FAD binding fold" evidence="1">
    <location>
        <begin position="7"/>
        <end position="230"/>
    </location>
</feature>
<dbReference type="SUPFAM" id="SSF69572">
    <property type="entry name" value="Activating enzymes of the ubiquitin-like proteins"/>
    <property type="match status" value="1"/>
</dbReference>
<protein>
    <submittedName>
        <fullName evidence="2">HesA/MoeB/ThiF family protein</fullName>
    </submittedName>
</protein>
<accession>A0AA96FE42</accession>
<dbReference type="CDD" id="cd00757">
    <property type="entry name" value="ThiF_MoeB_HesA_family"/>
    <property type="match status" value="1"/>
</dbReference>
<dbReference type="GO" id="GO:0016779">
    <property type="term" value="F:nucleotidyltransferase activity"/>
    <property type="evidence" value="ECO:0007669"/>
    <property type="project" value="TreeGrafter"/>
</dbReference>
<name>A0AA96FE42_9MICO</name>
<dbReference type="GO" id="GO:0008146">
    <property type="term" value="F:sulfotransferase activity"/>
    <property type="evidence" value="ECO:0007669"/>
    <property type="project" value="TreeGrafter"/>
</dbReference>
<dbReference type="Pfam" id="PF00899">
    <property type="entry name" value="ThiF"/>
    <property type="match status" value="1"/>
</dbReference>
<dbReference type="InterPro" id="IPR035985">
    <property type="entry name" value="Ubiquitin-activating_enz"/>
</dbReference>
<gene>
    <name evidence="2" type="ORF">RN607_04815</name>
</gene>
<evidence type="ECO:0000313" key="2">
    <source>
        <dbReference type="EMBL" id="WNM28328.1"/>
    </source>
</evidence>
<dbReference type="PANTHER" id="PTHR10953:SF102">
    <property type="entry name" value="ADENYLYLTRANSFERASE AND SULFURTRANSFERASE MOCS3"/>
    <property type="match status" value="1"/>
</dbReference>
<evidence type="ECO:0000259" key="1">
    <source>
        <dbReference type="Pfam" id="PF00899"/>
    </source>
</evidence>
<proteinExistence type="predicted"/>
<dbReference type="Gene3D" id="3.40.50.720">
    <property type="entry name" value="NAD(P)-binding Rossmann-like Domain"/>
    <property type="match status" value="1"/>
</dbReference>
<dbReference type="GO" id="GO:0005829">
    <property type="term" value="C:cytosol"/>
    <property type="evidence" value="ECO:0007669"/>
    <property type="project" value="TreeGrafter"/>
</dbReference>
<dbReference type="KEGG" id="dcp:RN607_04815"/>
<reference evidence="2" key="1">
    <citation type="submission" date="2023-09" db="EMBL/GenBank/DDBJ databases">
        <title>Demequina sp. a novel bacteria isolated from Capsicum annuum.</title>
        <authorList>
            <person name="Humaira Z."/>
            <person name="Lee J."/>
            <person name="Cho D."/>
        </authorList>
    </citation>
    <scope>NUCLEOTIDE SEQUENCE</scope>
    <source>
        <strain evidence="2">PMTSA13</strain>
    </source>
</reference>